<evidence type="ECO:0000256" key="5">
    <source>
        <dbReference type="ARBA" id="ARBA00022989"/>
    </source>
</evidence>
<evidence type="ECO:0000256" key="6">
    <source>
        <dbReference type="ARBA" id="ARBA00023136"/>
    </source>
</evidence>
<evidence type="ECO:0000256" key="3">
    <source>
        <dbReference type="ARBA" id="ARBA00022692"/>
    </source>
</evidence>
<dbReference type="GO" id="GO:0016020">
    <property type="term" value="C:membrane"/>
    <property type="evidence" value="ECO:0007669"/>
    <property type="project" value="UniProtKB-SubCell"/>
</dbReference>
<evidence type="ECO:0000313" key="9">
    <source>
        <dbReference type="EMBL" id="STO09311.1"/>
    </source>
</evidence>
<dbReference type="InterPro" id="IPR035952">
    <property type="entry name" value="Rhomboid-like_sf"/>
</dbReference>
<comment type="similarity">
    <text evidence="2">Belongs to the peptidase S54 family.</text>
</comment>
<sequence length="241" mass="27091">MFSRTENVQTFVRAYPLVTLFIVIQLVVFVIDSLMPGLQIVARGGSFHLALADGQWYRLLTANFIHLGLGHLLFNSFALIIFGPAMERMVGHVRFALFYLVAGALANLLTFFTVSQLFYLQAGASGAILAILGFYVFIGRFRRTLIYSQDARLVYIFVAISAVFTLIGSNVSLWGHVYGFLAGFLLAYPLSRYTVPFSRPLRYGKYKPRKYSPPIIHTGEGKWIFYVIIGLAAFGLFARFL</sequence>
<dbReference type="GO" id="GO:0004252">
    <property type="term" value="F:serine-type endopeptidase activity"/>
    <property type="evidence" value="ECO:0007669"/>
    <property type="project" value="InterPro"/>
</dbReference>
<feature type="domain" description="Peptidase S54 rhomboid" evidence="8">
    <location>
        <begin position="54"/>
        <end position="192"/>
    </location>
</feature>
<dbReference type="STRING" id="1397694.GCA_000702585_00169"/>
<dbReference type="InterPro" id="IPR022764">
    <property type="entry name" value="Peptidase_S54_rhomboid_dom"/>
</dbReference>
<protein>
    <submittedName>
        <fullName evidence="9">Rhomboid protease gluP</fullName>
        <ecNumber evidence="9">3.4.21.105</ecNumber>
    </submittedName>
</protein>
<gene>
    <name evidence="9" type="primary">gluP_2</name>
    <name evidence="9" type="ORF">NCTC13163_02744</name>
</gene>
<evidence type="ECO:0000256" key="1">
    <source>
        <dbReference type="ARBA" id="ARBA00004141"/>
    </source>
</evidence>
<dbReference type="EC" id="3.4.21.105" evidence="9"/>
<feature type="transmembrane region" description="Helical" evidence="7">
    <location>
        <begin position="12"/>
        <end position="31"/>
    </location>
</feature>
<dbReference type="AlphaFoldDB" id="A0A377FWW1"/>
<accession>A0A377FWW1</accession>
<dbReference type="InterPro" id="IPR050925">
    <property type="entry name" value="Rhomboid_protease_S54"/>
</dbReference>
<evidence type="ECO:0000256" key="2">
    <source>
        <dbReference type="ARBA" id="ARBA00009045"/>
    </source>
</evidence>
<keyword evidence="5 7" id="KW-1133">Transmembrane helix</keyword>
<feature type="transmembrane region" description="Helical" evidence="7">
    <location>
        <begin position="223"/>
        <end position="240"/>
    </location>
</feature>
<keyword evidence="9" id="KW-0645">Protease</keyword>
<comment type="subcellular location">
    <subcellularLocation>
        <location evidence="1">Membrane</location>
        <topology evidence="1">Multi-pass membrane protein</topology>
    </subcellularLocation>
</comment>
<evidence type="ECO:0000256" key="4">
    <source>
        <dbReference type="ARBA" id="ARBA00022801"/>
    </source>
</evidence>
<dbReference type="EMBL" id="UGGP01000001">
    <property type="protein sequence ID" value="STO09311.1"/>
    <property type="molecule type" value="Genomic_DNA"/>
</dbReference>
<organism evidence="9 10">
    <name type="scientific">Exiguobacterium aurantiacum</name>
    <dbReference type="NCBI Taxonomy" id="33987"/>
    <lineage>
        <taxon>Bacteria</taxon>
        <taxon>Bacillati</taxon>
        <taxon>Bacillota</taxon>
        <taxon>Bacilli</taxon>
        <taxon>Bacillales</taxon>
        <taxon>Bacillales Family XII. Incertae Sedis</taxon>
        <taxon>Exiguobacterium</taxon>
    </lineage>
</organism>
<name>A0A377FWW1_9BACL</name>
<dbReference type="OrthoDB" id="9813074at2"/>
<evidence type="ECO:0000313" key="10">
    <source>
        <dbReference type="Proteomes" id="UP000254060"/>
    </source>
</evidence>
<dbReference type="PANTHER" id="PTHR43731">
    <property type="entry name" value="RHOMBOID PROTEASE"/>
    <property type="match status" value="1"/>
</dbReference>
<reference evidence="9 10" key="1">
    <citation type="submission" date="2018-06" db="EMBL/GenBank/DDBJ databases">
        <authorList>
            <consortium name="Pathogen Informatics"/>
            <person name="Doyle S."/>
        </authorList>
    </citation>
    <scope>NUCLEOTIDE SEQUENCE [LARGE SCALE GENOMIC DNA]</scope>
    <source>
        <strain evidence="9 10">NCTC13163</strain>
    </source>
</reference>
<dbReference type="RefSeq" id="WP_029333756.1">
    <property type="nucleotide sequence ID" value="NZ_UGGP01000001.1"/>
</dbReference>
<feature type="transmembrane region" description="Helical" evidence="7">
    <location>
        <begin position="95"/>
        <end position="112"/>
    </location>
</feature>
<dbReference type="SUPFAM" id="SSF144091">
    <property type="entry name" value="Rhomboid-like"/>
    <property type="match status" value="1"/>
</dbReference>
<dbReference type="Pfam" id="PF01694">
    <property type="entry name" value="Rhomboid"/>
    <property type="match status" value="1"/>
</dbReference>
<evidence type="ECO:0000256" key="7">
    <source>
        <dbReference type="SAM" id="Phobius"/>
    </source>
</evidence>
<keyword evidence="4 9" id="KW-0378">Hydrolase</keyword>
<dbReference type="PANTHER" id="PTHR43731:SF14">
    <property type="entry name" value="PRESENILIN-ASSOCIATED RHOMBOID-LIKE PROTEIN, MITOCHONDRIAL"/>
    <property type="match status" value="1"/>
</dbReference>
<evidence type="ECO:0000259" key="8">
    <source>
        <dbReference type="Pfam" id="PF01694"/>
    </source>
</evidence>
<feature type="transmembrane region" description="Helical" evidence="7">
    <location>
        <begin position="153"/>
        <end position="171"/>
    </location>
</feature>
<proteinExistence type="inferred from homology"/>
<dbReference type="Gene3D" id="1.20.1540.10">
    <property type="entry name" value="Rhomboid-like"/>
    <property type="match status" value="1"/>
</dbReference>
<keyword evidence="6 7" id="KW-0472">Membrane</keyword>
<dbReference type="GO" id="GO:0006508">
    <property type="term" value="P:proteolysis"/>
    <property type="evidence" value="ECO:0007669"/>
    <property type="project" value="UniProtKB-KW"/>
</dbReference>
<feature type="transmembrane region" description="Helical" evidence="7">
    <location>
        <begin position="64"/>
        <end position="83"/>
    </location>
</feature>
<dbReference type="Proteomes" id="UP000254060">
    <property type="component" value="Unassembled WGS sequence"/>
</dbReference>
<feature type="transmembrane region" description="Helical" evidence="7">
    <location>
        <begin position="118"/>
        <end position="141"/>
    </location>
</feature>
<keyword evidence="3 7" id="KW-0812">Transmembrane</keyword>